<reference evidence="2 3" key="1">
    <citation type="journal article" date="2020" name="ISME J.">
        <title>Uncovering the hidden diversity of litter-decomposition mechanisms in mushroom-forming fungi.</title>
        <authorList>
            <person name="Floudas D."/>
            <person name="Bentzer J."/>
            <person name="Ahren D."/>
            <person name="Johansson T."/>
            <person name="Persson P."/>
            <person name="Tunlid A."/>
        </authorList>
    </citation>
    <scope>NUCLEOTIDE SEQUENCE [LARGE SCALE GENOMIC DNA]</scope>
    <source>
        <strain evidence="2 3">CBS 406.79</strain>
    </source>
</reference>
<dbReference type="EMBL" id="JAACJN010000029">
    <property type="protein sequence ID" value="KAF5388477.1"/>
    <property type="molecule type" value="Genomic_DNA"/>
</dbReference>
<dbReference type="AlphaFoldDB" id="A0A8H5MC22"/>
<evidence type="ECO:0000313" key="2">
    <source>
        <dbReference type="EMBL" id="KAF5388477.1"/>
    </source>
</evidence>
<dbReference type="Pfam" id="PF01063">
    <property type="entry name" value="Aminotran_4"/>
    <property type="match status" value="1"/>
</dbReference>
<dbReference type="Gene3D" id="3.20.10.10">
    <property type="entry name" value="D-amino Acid Aminotransferase, subunit A, domain 2"/>
    <property type="match status" value="1"/>
</dbReference>
<dbReference type="InterPro" id="IPR036038">
    <property type="entry name" value="Aminotransferase-like"/>
</dbReference>
<dbReference type="SUPFAM" id="SSF56752">
    <property type="entry name" value="D-aminoacid aminotransferase-like PLP-dependent enzymes"/>
    <property type="match status" value="1"/>
</dbReference>
<evidence type="ECO:0008006" key="4">
    <source>
        <dbReference type="Google" id="ProtNLM"/>
    </source>
</evidence>
<dbReference type="PANTHER" id="PTHR42743">
    <property type="entry name" value="AMINO-ACID AMINOTRANSFERASE"/>
    <property type="match status" value="1"/>
</dbReference>
<name>A0A8H5MC22_9AGAR</name>
<dbReference type="Gene3D" id="3.30.470.10">
    <property type="match status" value="1"/>
</dbReference>
<dbReference type="InterPro" id="IPR043131">
    <property type="entry name" value="BCAT-like_N"/>
</dbReference>
<dbReference type="GO" id="GO:0003824">
    <property type="term" value="F:catalytic activity"/>
    <property type="evidence" value="ECO:0007669"/>
    <property type="project" value="InterPro"/>
</dbReference>
<protein>
    <recommendedName>
        <fullName evidence="4">Aminodeoxychorismate lyase</fullName>
    </recommendedName>
</protein>
<proteinExistence type="inferred from homology"/>
<comment type="caution">
    <text evidence="2">The sequence shown here is derived from an EMBL/GenBank/DDBJ whole genome shotgun (WGS) entry which is preliminary data.</text>
</comment>
<accession>A0A8H5MC22</accession>
<dbReference type="PANTHER" id="PTHR42743:SF11">
    <property type="entry name" value="AMINODEOXYCHORISMATE LYASE"/>
    <property type="match status" value="1"/>
</dbReference>
<dbReference type="Proteomes" id="UP000518752">
    <property type="component" value="Unassembled WGS sequence"/>
</dbReference>
<organism evidence="2 3">
    <name type="scientific">Collybiopsis confluens</name>
    <dbReference type="NCBI Taxonomy" id="2823264"/>
    <lineage>
        <taxon>Eukaryota</taxon>
        <taxon>Fungi</taxon>
        <taxon>Dikarya</taxon>
        <taxon>Basidiomycota</taxon>
        <taxon>Agaricomycotina</taxon>
        <taxon>Agaricomycetes</taxon>
        <taxon>Agaricomycetidae</taxon>
        <taxon>Agaricales</taxon>
        <taxon>Marasmiineae</taxon>
        <taxon>Omphalotaceae</taxon>
        <taxon>Collybiopsis</taxon>
    </lineage>
</organism>
<dbReference type="InterPro" id="IPR001544">
    <property type="entry name" value="Aminotrans_IV"/>
</dbReference>
<dbReference type="InterPro" id="IPR043132">
    <property type="entry name" value="BCAT-like_C"/>
</dbReference>
<keyword evidence="3" id="KW-1185">Reference proteome</keyword>
<dbReference type="InterPro" id="IPR050571">
    <property type="entry name" value="Class-IV_PLP-Dep_Aminotrnsfr"/>
</dbReference>
<sequence>MYQLLSSTRYDQHLSSLAWNNDPAGPSPFFLLPYHFERLTEAAEQHGWEKTNQSHSYEKLKEKCIETTKDVEPSQVVKLRITLSQNGELNVTVSNVSSFLSDPVRLAYVNPAIEVPWENENIISVRLDHQSTPSSIFTRTKTTHRKLYDEARARGKISSPASEIVLFNEDSLITEASISNVCFFRDGRWLTPSVSTGCLPGVMRKWLLEKRLVDEDDEGGLTVASISDGEWVLLSNGVWGCRLGRITGEES</sequence>
<comment type="similarity">
    <text evidence="1">Belongs to the class-IV pyridoxal-phosphate-dependent aminotransferase family.</text>
</comment>
<dbReference type="GO" id="GO:0046394">
    <property type="term" value="P:carboxylic acid biosynthetic process"/>
    <property type="evidence" value="ECO:0007669"/>
    <property type="project" value="UniProtKB-ARBA"/>
</dbReference>
<evidence type="ECO:0000313" key="3">
    <source>
        <dbReference type="Proteomes" id="UP000518752"/>
    </source>
</evidence>
<dbReference type="OrthoDB" id="64220at2759"/>
<evidence type="ECO:0000256" key="1">
    <source>
        <dbReference type="ARBA" id="ARBA00009320"/>
    </source>
</evidence>
<gene>
    <name evidence="2" type="ORF">D9757_004718</name>
</gene>